<comment type="caution">
    <text evidence="17">The sequence shown here is derived from an EMBL/GenBank/DDBJ whole genome shotgun (WGS) entry which is preliminary data.</text>
</comment>
<dbReference type="Gene3D" id="3.30.450.20">
    <property type="entry name" value="PAS domain"/>
    <property type="match status" value="3"/>
</dbReference>
<dbReference type="InterPro" id="IPR035965">
    <property type="entry name" value="PAS-like_dom_sf"/>
</dbReference>
<evidence type="ECO:0000256" key="10">
    <source>
        <dbReference type="ARBA" id="ARBA00022840"/>
    </source>
</evidence>
<protein>
    <recommendedName>
        <fullName evidence="3">histidine kinase</fullName>
        <ecNumber evidence="3">2.7.13.3</ecNumber>
    </recommendedName>
</protein>
<evidence type="ECO:0000256" key="2">
    <source>
        <dbReference type="ARBA" id="ARBA00004651"/>
    </source>
</evidence>
<dbReference type="InterPro" id="IPR000014">
    <property type="entry name" value="PAS"/>
</dbReference>
<evidence type="ECO:0000256" key="9">
    <source>
        <dbReference type="ARBA" id="ARBA00022777"/>
    </source>
</evidence>
<dbReference type="SUPFAM" id="SSF55785">
    <property type="entry name" value="PYP-like sensor domain (PAS domain)"/>
    <property type="match status" value="1"/>
</dbReference>
<dbReference type="CDD" id="cd00130">
    <property type="entry name" value="PAS"/>
    <property type="match status" value="1"/>
</dbReference>
<dbReference type="InterPro" id="IPR005467">
    <property type="entry name" value="His_kinase_dom"/>
</dbReference>
<comment type="catalytic activity">
    <reaction evidence="1">
        <text>ATP + protein L-histidine = ADP + protein N-phospho-L-histidine.</text>
        <dbReference type="EC" id="2.7.13.3"/>
    </reaction>
</comment>
<keyword evidence="13" id="KW-0175">Coiled coil</keyword>
<evidence type="ECO:0000256" key="6">
    <source>
        <dbReference type="ARBA" id="ARBA00022679"/>
    </source>
</evidence>
<dbReference type="Gene3D" id="1.10.287.130">
    <property type="match status" value="1"/>
</dbReference>
<dbReference type="InterPro" id="IPR036097">
    <property type="entry name" value="HisK_dim/P_sf"/>
</dbReference>
<evidence type="ECO:0000256" key="5">
    <source>
        <dbReference type="ARBA" id="ARBA00022553"/>
    </source>
</evidence>
<keyword evidence="5" id="KW-0597">Phosphoprotein</keyword>
<dbReference type="EMBL" id="JACOFT010000001">
    <property type="protein sequence ID" value="MBC3810073.1"/>
    <property type="molecule type" value="Genomic_DNA"/>
</dbReference>
<dbReference type="InterPro" id="IPR003594">
    <property type="entry name" value="HATPase_dom"/>
</dbReference>
<dbReference type="SUPFAM" id="SSF47384">
    <property type="entry name" value="Homodimeric domain of signal transducing histidine kinase"/>
    <property type="match status" value="1"/>
</dbReference>
<name>A0ABR6XBH8_9BURK</name>
<accession>A0ABR6XBH8</accession>
<evidence type="ECO:0000256" key="12">
    <source>
        <dbReference type="ARBA" id="ARBA00023012"/>
    </source>
</evidence>
<dbReference type="EC" id="2.7.13.3" evidence="3"/>
<dbReference type="Pfam" id="PF00512">
    <property type="entry name" value="HisKA"/>
    <property type="match status" value="1"/>
</dbReference>
<evidence type="ECO:0000256" key="14">
    <source>
        <dbReference type="SAM" id="Phobius"/>
    </source>
</evidence>
<dbReference type="CDD" id="cd12915">
    <property type="entry name" value="PDC2_DGC_like"/>
    <property type="match status" value="1"/>
</dbReference>
<feature type="domain" description="PAS" evidence="16">
    <location>
        <begin position="363"/>
        <end position="416"/>
    </location>
</feature>
<dbReference type="PROSITE" id="PS50112">
    <property type="entry name" value="PAS"/>
    <property type="match status" value="1"/>
</dbReference>
<dbReference type="SUPFAM" id="SSF103190">
    <property type="entry name" value="Sensory domain-like"/>
    <property type="match status" value="1"/>
</dbReference>
<dbReference type="PANTHER" id="PTHR43047">
    <property type="entry name" value="TWO-COMPONENT HISTIDINE PROTEIN KINASE"/>
    <property type="match status" value="1"/>
</dbReference>
<sequence>MIQTGLHTSRIAKTFAISLVVAIVLAAGVFVWTLRLQEIHKWEKQTETFSVVLAENTSQQMDFAYTALGNIAERIQDRWSISAEYLSSKLGTYDFHQFLKEKVALFPAIEVISILDVNGNVISTSRNFPSPAYNLADRDYFQVQRDHPTQGIYLSNPVRSKTTGDWIFFLSHRLTGSDGEFIGVAIIGISPKFYTKFYEKLNVDGHVSISLLRDDFTYLARWPDTEAVMGTKHAAASIHHRSIDADDRKSLVITSDTSALEYGKPSITAIQYLEKYPLIVYFSVDENLYLSDWHAISLAVAIVTVAAIAAVIAAFRVLIQLFIQKESDMQVMTELKREADVINRNQTRLLQNLTEQQKALKESSDRLQAIFQNAADGIVMTDDTGIVEAINPAAVAIYGYSSEEVVGKANHLFSPDGKLDMLEIAINNDDFQQTRRLRIETERLRRDGSLFPAELSISEYSLAGKRKLITIVRDISERRKIDRMKNEFISTVSHELRTPLTAIRGALGLLVGGAAGSIPEKLQPLILMAHKNSESLTRLINDLLDIQKIEAGKMDFAFERLHLLSLLELAVQQNQSIAEGRGVRLEIDVDLTRIRPIEINVDQGRFQQVLANLISNACKYSPEGGVVRVIALVVSACSVRILVTDQGGGVPENFRDRIFKKFSQADSSDTRAKGGTGLGLAISKVIIQQMHGEIGFYNLPPEQGGGAHFYIDLPIVAASQSLISNLSPVL</sequence>
<evidence type="ECO:0000256" key="4">
    <source>
        <dbReference type="ARBA" id="ARBA00022475"/>
    </source>
</evidence>
<keyword evidence="11 14" id="KW-1133">Transmembrane helix</keyword>
<evidence type="ECO:0000259" key="15">
    <source>
        <dbReference type="PROSITE" id="PS50109"/>
    </source>
</evidence>
<keyword evidence="12" id="KW-0902">Two-component regulatory system</keyword>
<dbReference type="Gene3D" id="3.30.565.10">
    <property type="entry name" value="Histidine kinase-like ATPase, C-terminal domain"/>
    <property type="match status" value="1"/>
</dbReference>
<dbReference type="CDD" id="cd12914">
    <property type="entry name" value="PDC1_DGC_like"/>
    <property type="match status" value="1"/>
</dbReference>
<dbReference type="NCBIfam" id="TIGR00229">
    <property type="entry name" value="sensory_box"/>
    <property type="match status" value="1"/>
</dbReference>
<dbReference type="SMART" id="SM00387">
    <property type="entry name" value="HATPase_c"/>
    <property type="match status" value="1"/>
</dbReference>
<organism evidence="17 18">
    <name type="scientific">Undibacterium aquatile</name>
    <dbReference type="NCBI Taxonomy" id="1537398"/>
    <lineage>
        <taxon>Bacteria</taxon>
        <taxon>Pseudomonadati</taxon>
        <taxon>Pseudomonadota</taxon>
        <taxon>Betaproteobacteria</taxon>
        <taxon>Burkholderiales</taxon>
        <taxon>Oxalobacteraceae</taxon>
        <taxon>Undibacterium</taxon>
    </lineage>
</organism>
<evidence type="ECO:0000313" key="17">
    <source>
        <dbReference type="EMBL" id="MBC3810073.1"/>
    </source>
</evidence>
<evidence type="ECO:0000256" key="8">
    <source>
        <dbReference type="ARBA" id="ARBA00022741"/>
    </source>
</evidence>
<dbReference type="Pfam" id="PF13426">
    <property type="entry name" value="PAS_9"/>
    <property type="match status" value="1"/>
</dbReference>
<evidence type="ECO:0000256" key="13">
    <source>
        <dbReference type="SAM" id="Coils"/>
    </source>
</evidence>
<feature type="domain" description="Histidine kinase" evidence="15">
    <location>
        <begin position="491"/>
        <end position="717"/>
    </location>
</feature>
<dbReference type="SMART" id="SM00388">
    <property type="entry name" value="HisKA"/>
    <property type="match status" value="1"/>
</dbReference>
<dbReference type="RefSeq" id="WP_190476805.1">
    <property type="nucleotide sequence ID" value="NZ_JACOFT010000001.1"/>
</dbReference>
<feature type="transmembrane region" description="Helical" evidence="14">
    <location>
        <begin position="298"/>
        <end position="323"/>
    </location>
</feature>
<keyword evidence="4" id="KW-1003">Cell membrane</keyword>
<dbReference type="Pfam" id="PF02518">
    <property type="entry name" value="HATPase_c"/>
    <property type="match status" value="1"/>
</dbReference>
<dbReference type="PANTHER" id="PTHR43047:SF72">
    <property type="entry name" value="OSMOSENSING HISTIDINE PROTEIN KINASE SLN1"/>
    <property type="match status" value="1"/>
</dbReference>
<dbReference type="SUPFAM" id="SSF55874">
    <property type="entry name" value="ATPase domain of HSP90 chaperone/DNA topoisomerase II/histidine kinase"/>
    <property type="match status" value="1"/>
</dbReference>
<evidence type="ECO:0000259" key="16">
    <source>
        <dbReference type="PROSITE" id="PS50112"/>
    </source>
</evidence>
<keyword evidence="18" id="KW-1185">Reference proteome</keyword>
<dbReference type="InterPro" id="IPR004358">
    <property type="entry name" value="Sig_transdc_His_kin-like_C"/>
</dbReference>
<evidence type="ECO:0000256" key="3">
    <source>
        <dbReference type="ARBA" id="ARBA00012438"/>
    </source>
</evidence>
<comment type="subcellular location">
    <subcellularLocation>
        <location evidence="2">Cell membrane</location>
        <topology evidence="2">Multi-pass membrane protein</topology>
    </subcellularLocation>
</comment>
<dbReference type="InterPro" id="IPR029151">
    <property type="entry name" value="Sensor-like_sf"/>
</dbReference>
<reference evidence="17 18" key="1">
    <citation type="submission" date="2020-08" db="EMBL/GenBank/DDBJ databases">
        <title>Novel species isolated from subtropical streams in China.</title>
        <authorList>
            <person name="Lu H."/>
        </authorList>
    </citation>
    <scope>NUCLEOTIDE SEQUENCE [LARGE SCALE GENOMIC DNA]</scope>
    <source>
        <strain evidence="17 18">CCTCC AB 2015119</strain>
    </source>
</reference>
<evidence type="ECO:0000313" key="18">
    <source>
        <dbReference type="Proteomes" id="UP000637632"/>
    </source>
</evidence>
<keyword evidence="9" id="KW-0418">Kinase</keyword>
<gene>
    <name evidence="17" type="ORF">H8K26_01350</name>
</gene>
<dbReference type="CDD" id="cd00082">
    <property type="entry name" value="HisKA"/>
    <property type="match status" value="1"/>
</dbReference>
<evidence type="ECO:0000256" key="7">
    <source>
        <dbReference type="ARBA" id="ARBA00022692"/>
    </source>
</evidence>
<keyword evidence="6" id="KW-0808">Transferase</keyword>
<keyword evidence="8" id="KW-0547">Nucleotide-binding</keyword>
<dbReference type="SMART" id="SM00091">
    <property type="entry name" value="PAS"/>
    <property type="match status" value="1"/>
</dbReference>
<keyword evidence="7 14" id="KW-0812">Transmembrane</keyword>
<dbReference type="InterPro" id="IPR003661">
    <property type="entry name" value="HisK_dim/P_dom"/>
</dbReference>
<evidence type="ECO:0000256" key="11">
    <source>
        <dbReference type="ARBA" id="ARBA00022989"/>
    </source>
</evidence>
<keyword evidence="10" id="KW-0067">ATP-binding</keyword>
<dbReference type="PROSITE" id="PS50109">
    <property type="entry name" value="HIS_KIN"/>
    <property type="match status" value="1"/>
</dbReference>
<keyword evidence="14" id="KW-0472">Membrane</keyword>
<dbReference type="InterPro" id="IPR036890">
    <property type="entry name" value="HATPase_C_sf"/>
</dbReference>
<evidence type="ECO:0000256" key="1">
    <source>
        <dbReference type="ARBA" id="ARBA00000085"/>
    </source>
</evidence>
<dbReference type="Proteomes" id="UP000637632">
    <property type="component" value="Unassembled WGS sequence"/>
</dbReference>
<feature type="coiled-coil region" evidence="13">
    <location>
        <begin position="332"/>
        <end position="370"/>
    </location>
</feature>
<feature type="transmembrane region" description="Helical" evidence="14">
    <location>
        <begin position="15"/>
        <end position="34"/>
    </location>
</feature>
<dbReference type="PRINTS" id="PR00344">
    <property type="entry name" value="BCTRLSENSOR"/>
</dbReference>
<proteinExistence type="predicted"/>